<dbReference type="InterPro" id="IPR002020">
    <property type="entry name" value="Citrate_synthase"/>
</dbReference>
<evidence type="ECO:0000256" key="7">
    <source>
        <dbReference type="PIRNR" id="PIRNR001369"/>
    </source>
</evidence>
<evidence type="ECO:0000256" key="6">
    <source>
        <dbReference type="NCBIfam" id="TIGR01798"/>
    </source>
</evidence>
<dbReference type="Gene3D" id="2.20.28.60">
    <property type="match status" value="1"/>
</dbReference>
<dbReference type="PANTHER" id="PTHR42871:SF1">
    <property type="entry name" value="CITRATE SYNTHASE"/>
    <property type="match status" value="1"/>
</dbReference>
<keyword evidence="4 7" id="KW-0808">Transferase</keyword>
<proteinExistence type="inferred from homology"/>
<dbReference type="AlphaFoldDB" id="A0A418MHZ5"/>
<feature type="active site" evidence="8">
    <location>
        <position position="307"/>
    </location>
</feature>
<reference evidence="11 12" key="1">
    <citation type="submission" date="2018-08" db="EMBL/GenBank/DDBJ databases">
        <title>Fibrisoma montanum sp. nov., isolated from Danxia mountain soil.</title>
        <authorList>
            <person name="Huang Y."/>
        </authorList>
    </citation>
    <scope>NUCLEOTIDE SEQUENCE [LARGE SCALE GENOMIC DNA]</scope>
    <source>
        <strain evidence="11 12">HYT19</strain>
    </source>
</reference>
<dbReference type="Proteomes" id="UP000283523">
    <property type="component" value="Unassembled WGS sequence"/>
</dbReference>
<evidence type="ECO:0000313" key="11">
    <source>
        <dbReference type="EMBL" id="RIV26983.1"/>
    </source>
</evidence>
<dbReference type="RefSeq" id="WP_119665837.1">
    <property type="nucleotide sequence ID" value="NZ_QXED01000001.1"/>
</dbReference>
<dbReference type="InterPro" id="IPR036969">
    <property type="entry name" value="Citrate_synthase_sf"/>
</dbReference>
<comment type="caution">
    <text evidence="11">The sequence shown here is derived from an EMBL/GenBank/DDBJ whole genome shotgun (WGS) entry which is preliminary data.</text>
</comment>
<dbReference type="InterPro" id="IPR019810">
    <property type="entry name" value="Citrate_synthase_AS"/>
</dbReference>
<dbReference type="CDD" id="cd06114">
    <property type="entry name" value="EcCS_like"/>
    <property type="match status" value="1"/>
</dbReference>
<dbReference type="PANTHER" id="PTHR42871">
    <property type="entry name" value="CITRATE SYNTHASE"/>
    <property type="match status" value="1"/>
</dbReference>
<dbReference type="OrthoDB" id="9800864at2"/>
<comment type="pathway">
    <text evidence="1 9">Carbohydrate metabolism; tricarboxylic acid cycle; isocitrate from oxaloacetate: step 1/2.</text>
</comment>
<keyword evidence="12" id="KW-1185">Reference proteome</keyword>
<sequence>MANTAELTVDGKSFQFPMVEGSEHEKAIDISNLRDHTGYVTLDKGYKNTGATQSAITFLDGEQGILRYRGYSIEELAAKASFLEVAYLLIYGELPTNEEFSTFENAIRRHTMVNEDMRKIFEGFPVNAHPMGVLSSLVSAMSAFYPDSYDDKAEDKTDLHIIRLLAKLPTIATWSYKKSQGHPVNYPKNTLDYISNFLHMMFALPVEEYKVDPVVADALNVLLILHADHEQNCSTSTVRLVGSSRANIYSSVSAGINALWGPLHGGANQEVIEMLEDIRNDGGDVAKYVEMAKNAKQTGFRLFGFGHRVYKNFDPRARIIKKAADDVLSKLGVNDPVLEIAKGLEEAALNDEYFIQRKLYPNVDFYSGIIYRALGIPTNMFTVMFAIGRLPGWIAQWLEMRAQKEPIGRPRQIYTGSTLREFVPMENR</sequence>
<comment type="similarity">
    <text evidence="2 7 10">Belongs to the citrate synthase family.</text>
</comment>
<evidence type="ECO:0000256" key="3">
    <source>
        <dbReference type="ARBA" id="ARBA00022532"/>
    </source>
</evidence>
<evidence type="ECO:0000313" key="12">
    <source>
        <dbReference type="Proteomes" id="UP000283523"/>
    </source>
</evidence>
<dbReference type="NCBIfam" id="NF004126">
    <property type="entry name" value="PRK05614.1"/>
    <property type="match status" value="1"/>
</dbReference>
<evidence type="ECO:0000256" key="9">
    <source>
        <dbReference type="RuleBase" id="RU003370"/>
    </source>
</evidence>
<comment type="catalytic activity">
    <reaction evidence="5 9">
        <text>oxaloacetate + acetyl-CoA + H2O = citrate + CoA + H(+)</text>
        <dbReference type="Rhea" id="RHEA:16845"/>
        <dbReference type="ChEBI" id="CHEBI:15377"/>
        <dbReference type="ChEBI" id="CHEBI:15378"/>
        <dbReference type="ChEBI" id="CHEBI:16452"/>
        <dbReference type="ChEBI" id="CHEBI:16947"/>
        <dbReference type="ChEBI" id="CHEBI:57287"/>
        <dbReference type="ChEBI" id="CHEBI:57288"/>
        <dbReference type="EC" id="2.3.3.16"/>
    </reaction>
</comment>
<dbReference type="EMBL" id="QXED01000001">
    <property type="protein sequence ID" value="RIV26983.1"/>
    <property type="molecule type" value="Genomic_DNA"/>
</dbReference>
<dbReference type="Gene3D" id="1.10.230.10">
    <property type="entry name" value="Cytochrome P450-Terp, domain 2"/>
    <property type="match status" value="1"/>
</dbReference>
<name>A0A418MHZ5_9BACT</name>
<evidence type="ECO:0000256" key="4">
    <source>
        <dbReference type="ARBA" id="ARBA00022679"/>
    </source>
</evidence>
<evidence type="ECO:0000256" key="5">
    <source>
        <dbReference type="ARBA" id="ARBA00049288"/>
    </source>
</evidence>
<dbReference type="UniPathway" id="UPA00223">
    <property type="reaction ID" value="UER00717"/>
</dbReference>
<evidence type="ECO:0000256" key="8">
    <source>
        <dbReference type="PIRSR" id="PIRSR001369-1"/>
    </source>
</evidence>
<organism evidence="11 12">
    <name type="scientific">Fibrisoma montanum</name>
    <dbReference type="NCBI Taxonomy" id="2305895"/>
    <lineage>
        <taxon>Bacteria</taxon>
        <taxon>Pseudomonadati</taxon>
        <taxon>Bacteroidota</taxon>
        <taxon>Cytophagia</taxon>
        <taxon>Cytophagales</taxon>
        <taxon>Spirosomataceae</taxon>
        <taxon>Fibrisoma</taxon>
    </lineage>
</organism>
<feature type="active site" evidence="8">
    <location>
        <position position="364"/>
    </location>
</feature>
<dbReference type="Gene3D" id="1.10.580.10">
    <property type="entry name" value="Citrate Synthase, domain 1"/>
    <property type="match status" value="1"/>
</dbReference>
<dbReference type="PROSITE" id="PS00480">
    <property type="entry name" value="CITRATE_SYNTHASE"/>
    <property type="match status" value="1"/>
</dbReference>
<dbReference type="InterPro" id="IPR010953">
    <property type="entry name" value="Citrate_synthase_typ-I"/>
</dbReference>
<evidence type="ECO:0000256" key="10">
    <source>
        <dbReference type="RuleBase" id="RU003406"/>
    </source>
</evidence>
<dbReference type="PIRSF" id="PIRSF001369">
    <property type="entry name" value="Citrate_synth"/>
    <property type="match status" value="1"/>
</dbReference>
<dbReference type="InterPro" id="IPR016143">
    <property type="entry name" value="Citrate_synth-like_sm_a-sub"/>
</dbReference>
<gene>
    <name evidence="11" type="ORF">DYU11_01290</name>
</gene>
<dbReference type="PRINTS" id="PR00143">
    <property type="entry name" value="CITRTSNTHASE"/>
</dbReference>
<dbReference type="InterPro" id="IPR024176">
    <property type="entry name" value="Citrate_synthase_bac-typ"/>
</dbReference>
<accession>A0A418MHZ5</accession>
<dbReference type="GO" id="GO:0036440">
    <property type="term" value="F:citrate synthase activity"/>
    <property type="evidence" value="ECO:0007669"/>
    <property type="project" value="UniProtKB-EC"/>
</dbReference>
<dbReference type="Pfam" id="PF00285">
    <property type="entry name" value="Citrate_synt"/>
    <property type="match status" value="1"/>
</dbReference>
<evidence type="ECO:0000256" key="1">
    <source>
        <dbReference type="ARBA" id="ARBA00004751"/>
    </source>
</evidence>
<dbReference type="SUPFAM" id="SSF48256">
    <property type="entry name" value="Citrate synthase"/>
    <property type="match status" value="1"/>
</dbReference>
<dbReference type="InterPro" id="IPR016142">
    <property type="entry name" value="Citrate_synth-like_lrg_a-sub"/>
</dbReference>
<evidence type="ECO:0000256" key="2">
    <source>
        <dbReference type="ARBA" id="ARBA00010566"/>
    </source>
</evidence>
<dbReference type="FunFam" id="1.10.230.10:FF:000002">
    <property type="entry name" value="Citrate synthase"/>
    <property type="match status" value="1"/>
</dbReference>
<dbReference type="GO" id="GO:0005737">
    <property type="term" value="C:cytoplasm"/>
    <property type="evidence" value="ECO:0007669"/>
    <property type="project" value="InterPro"/>
</dbReference>
<keyword evidence="11" id="KW-0012">Acyltransferase</keyword>
<keyword evidence="3 9" id="KW-0816">Tricarboxylic acid cycle</keyword>
<protein>
    <recommendedName>
        <fullName evidence="6 7">Citrate synthase</fullName>
    </recommendedName>
</protein>
<dbReference type="NCBIfam" id="TIGR01798">
    <property type="entry name" value="cit_synth_I"/>
    <property type="match status" value="1"/>
</dbReference>
<dbReference type="GO" id="GO:0006099">
    <property type="term" value="P:tricarboxylic acid cycle"/>
    <property type="evidence" value="ECO:0007669"/>
    <property type="project" value="UniProtKB-UniRule"/>
</dbReference>